<accession>A0AAD5BAN9</accession>
<sequence length="421" mass="42774">MKFSQTTLLAVLASSAFVSAAPAIVAEQSMVKREDVNDVLAILKEIKEHNAKREFLEGDALIEHDKRADSVLGELISALTNSGIIGQIWNTLTTNDAIKSSLSNIIQSAIQTAVVQGPALISAIWNSGLLGDIFNSFLNDTDLRNAFLDVAKSIFGTAVNLITSWLGGSSSGASATTTAAAPAASGASYKREVLDLNAEYIDKRDLSSIIQFIVQEISDSGIVSSLVNKALADPQASISFLTSAFQNGLVIAQDIYGWAKQSGLWDSALSYIQNNAGTWASAIASFLGNALTSGQVSASEIDNASSGISARSTTPVSTAAAAANANTAAAAAPSVTKSTTATAAAPAANTAANTVATSATAAAAAASGNNDALNSLINKYGGSSATGAASPSVDTSGLSGSVNQLVGAANQAASSLKRRNY</sequence>
<dbReference type="EMBL" id="JAIHNG010000177">
    <property type="protein sequence ID" value="KAI5948818.1"/>
    <property type="molecule type" value="Genomic_DNA"/>
</dbReference>
<feature type="chain" id="PRO_5041920505" description="Opaque-phase-specific protein OP4" evidence="1">
    <location>
        <begin position="21"/>
        <end position="421"/>
    </location>
</feature>
<reference evidence="2 3" key="1">
    <citation type="journal article" date="2022" name="DNA Res.">
        <title>Genome analysis of five recently described species of the CUG-Ser clade uncovers Candida theae as a new hybrid lineage with pathogenic potential in the Candida parapsilosis species complex.</title>
        <authorList>
            <person name="Mixao V."/>
            <person name="Del Olmo V."/>
            <person name="Hegedusova E."/>
            <person name="Saus E."/>
            <person name="Pryszcz L."/>
            <person name="Cillingova A."/>
            <person name="Nosek J."/>
            <person name="Gabaldon T."/>
        </authorList>
    </citation>
    <scope>NUCLEOTIDE SEQUENCE [LARGE SCALE GENOMIC DNA]</scope>
    <source>
        <strain evidence="2 3">CBS 12239</strain>
    </source>
</reference>
<evidence type="ECO:0000313" key="3">
    <source>
        <dbReference type="Proteomes" id="UP001204833"/>
    </source>
</evidence>
<evidence type="ECO:0000256" key="1">
    <source>
        <dbReference type="SAM" id="SignalP"/>
    </source>
</evidence>
<gene>
    <name evidence="2" type="ORF">KGF57_005216</name>
</gene>
<organism evidence="2 3">
    <name type="scientific">Candida theae</name>
    <dbReference type="NCBI Taxonomy" id="1198502"/>
    <lineage>
        <taxon>Eukaryota</taxon>
        <taxon>Fungi</taxon>
        <taxon>Dikarya</taxon>
        <taxon>Ascomycota</taxon>
        <taxon>Saccharomycotina</taxon>
        <taxon>Pichiomycetes</taxon>
        <taxon>Debaryomycetaceae</taxon>
        <taxon>Candida/Lodderomyces clade</taxon>
        <taxon>Candida</taxon>
    </lineage>
</organism>
<dbReference type="GeneID" id="76153260"/>
<dbReference type="RefSeq" id="XP_051606328.1">
    <property type="nucleotide sequence ID" value="XM_051754809.1"/>
</dbReference>
<keyword evidence="3" id="KW-1185">Reference proteome</keyword>
<feature type="signal peptide" evidence="1">
    <location>
        <begin position="1"/>
        <end position="20"/>
    </location>
</feature>
<evidence type="ECO:0008006" key="4">
    <source>
        <dbReference type="Google" id="ProtNLM"/>
    </source>
</evidence>
<name>A0AAD5BAN9_9ASCO</name>
<comment type="caution">
    <text evidence="2">The sequence shown here is derived from an EMBL/GenBank/DDBJ whole genome shotgun (WGS) entry which is preliminary data.</text>
</comment>
<keyword evidence="1" id="KW-0732">Signal</keyword>
<protein>
    <recommendedName>
        <fullName evidence="4">Opaque-phase-specific protein OP4</fullName>
    </recommendedName>
</protein>
<proteinExistence type="predicted"/>
<dbReference type="Proteomes" id="UP001204833">
    <property type="component" value="Unassembled WGS sequence"/>
</dbReference>
<dbReference type="AlphaFoldDB" id="A0AAD5BAN9"/>
<evidence type="ECO:0000313" key="2">
    <source>
        <dbReference type="EMBL" id="KAI5948818.1"/>
    </source>
</evidence>